<evidence type="ECO:0000256" key="1">
    <source>
        <dbReference type="ARBA" id="ARBA00022729"/>
    </source>
</evidence>
<feature type="domain" description="Outer membrane protein beta-barrel" evidence="2">
    <location>
        <begin position="31"/>
        <end position="213"/>
    </location>
</feature>
<dbReference type="RefSeq" id="WP_151166455.1">
    <property type="nucleotide sequence ID" value="NZ_WACR01000002.1"/>
</dbReference>
<gene>
    <name evidence="3" type="ORF">F3059_02965</name>
</gene>
<dbReference type="InterPro" id="IPR011250">
    <property type="entry name" value="OMP/PagP_B-barrel"/>
</dbReference>
<keyword evidence="1" id="KW-0732">Signal</keyword>
<reference evidence="3 4" key="1">
    <citation type="submission" date="2019-09" db="EMBL/GenBank/DDBJ databases">
        <title>Genomes of Cryomorphaceae.</title>
        <authorList>
            <person name="Bowman J.P."/>
        </authorList>
    </citation>
    <scope>NUCLEOTIDE SEQUENCE [LARGE SCALE GENOMIC DNA]</scope>
    <source>
        <strain evidence="3 4">KCTC 52047</strain>
    </source>
</reference>
<dbReference type="AlphaFoldDB" id="A0A6N6MB25"/>
<proteinExistence type="predicted"/>
<dbReference type="Proteomes" id="UP000435357">
    <property type="component" value="Unassembled WGS sequence"/>
</dbReference>
<name>A0A6N6MB25_9FLAO</name>
<accession>A0A6N6MB25</accession>
<dbReference type="InterPro" id="IPR027385">
    <property type="entry name" value="Beta-barrel_OMP"/>
</dbReference>
<comment type="caution">
    <text evidence="3">The sequence shown here is derived from an EMBL/GenBank/DDBJ whole genome shotgun (WGS) entry which is preliminary data.</text>
</comment>
<keyword evidence="4" id="KW-1185">Reference proteome</keyword>
<organism evidence="3 4">
    <name type="scientific">Salibacter halophilus</name>
    <dbReference type="NCBI Taxonomy" id="1803916"/>
    <lineage>
        <taxon>Bacteria</taxon>
        <taxon>Pseudomonadati</taxon>
        <taxon>Bacteroidota</taxon>
        <taxon>Flavobacteriia</taxon>
        <taxon>Flavobacteriales</taxon>
        <taxon>Salibacteraceae</taxon>
        <taxon>Salibacter</taxon>
    </lineage>
</organism>
<dbReference type="OrthoDB" id="947434at2"/>
<dbReference type="EMBL" id="WACR01000002">
    <property type="protein sequence ID" value="KAB1065631.1"/>
    <property type="molecule type" value="Genomic_DNA"/>
</dbReference>
<protein>
    <submittedName>
        <fullName evidence="3">PorT family protein</fullName>
    </submittedName>
</protein>
<evidence type="ECO:0000313" key="4">
    <source>
        <dbReference type="Proteomes" id="UP000435357"/>
    </source>
</evidence>
<evidence type="ECO:0000313" key="3">
    <source>
        <dbReference type="EMBL" id="KAB1065631.1"/>
    </source>
</evidence>
<evidence type="ECO:0000259" key="2">
    <source>
        <dbReference type="Pfam" id="PF13505"/>
    </source>
</evidence>
<dbReference type="Pfam" id="PF13505">
    <property type="entry name" value="OMP_b-brl"/>
    <property type="match status" value="1"/>
</dbReference>
<dbReference type="SUPFAM" id="SSF56925">
    <property type="entry name" value="OMPA-like"/>
    <property type="match status" value="1"/>
</dbReference>
<sequence>MNKFKLLTTVILFFVGSLSYAQKGLNFSVKGMPQASLMISKTDFDNPDHESNVYYGSAFGVGIGYNFTSKLGVSMDFLFSSEGNKYAYDTLNTKFEYIEQYKYFKIPLQIVFSGETSNTVCFRGKFGPYMGLFRKGDVEQWDGKGAAFFDEQNLTFRSASDVMEDEYQSFVFGLALNLGMAINITDQIAIDTGFRTDYGLTDARDRRLLPHDPDNDYPSNPLTVAWEFGVRYTLSD</sequence>